<dbReference type="PANTHER" id="PTHR31118">
    <property type="entry name" value="CYCLASE-LIKE PROTEIN 2"/>
    <property type="match status" value="1"/>
</dbReference>
<dbReference type="InterPro" id="IPR007325">
    <property type="entry name" value="KFase/CYL"/>
</dbReference>
<dbReference type="PANTHER" id="PTHR31118:SF32">
    <property type="entry name" value="KYNURENINE FORMAMIDASE"/>
    <property type="match status" value="1"/>
</dbReference>
<proteinExistence type="predicted"/>
<evidence type="ECO:0000313" key="2">
    <source>
        <dbReference type="Proteomes" id="UP001320876"/>
    </source>
</evidence>
<evidence type="ECO:0000313" key="1">
    <source>
        <dbReference type="EMBL" id="MCW1922338.1"/>
    </source>
</evidence>
<protein>
    <submittedName>
        <fullName evidence="1">Cyclase family protein</fullName>
    </submittedName>
</protein>
<organism evidence="1 2">
    <name type="scientific">Luteolibacter arcticus</name>
    <dbReference type="NCBI Taxonomy" id="1581411"/>
    <lineage>
        <taxon>Bacteria</taxon>
        <taxon>Pseudomonadati</taxon>
        <taxon>Verrucomicrobiota</taxon>
        <taxon>Verrucomicrobiia</taxon>
        <taxon>Verrucomicrobiales</taxon>
        <taxon>Verrucomicrobiaceae</taxon>
        <taxon>Luteolibacter</taxon>
    </lineage>
</organism>
<dbReference type="RefSeq" id="WP_264486447.1">
    <property type="nucleotide sequence ID" value="NZ_JAPDDT010000002.1"/>
</dbReference>
<dbReference type="SUPFAM" id="SSF102198">
    <property type="entry name" value="Putative cyclase"/>
    <property type="match status" value="1"/>
</dbReference>
<dbReference type="Pfam" id="PF04199">
    <property type="entry name" value="Cyclase"/>
    <property type="match status" value="1"/>
</dbReference>
<dbReference type="Gene3D" id="3.50.30.50">
    <property type="entry name" value="Putative cyclase"/>
    <property type="match status" value="1"/>
</dbReference>
<keyword evidence="2" id="KW-1185">Reference proteome</keyword>
<sequence>MRFLVENLSSLMRFFDLSQPLFDGCPNCHVHPPVRLPVTADHPADGWRMEEFHMASHTGTHLDAPLHKIAGGATIDSFPLETFTGECCILDLTHLSAGHPIGPDDLGGAEPGKILLLNTGWGHKRAKTDEWIHGTPYLAPEGAQWIVDQGIPAVGIDHFSIGGTGPDNTPTHEILLGNNVWVIEELCFRDGWREFAKGATFMALPLLLPGFSGSPCRAVLVKSGN</sequence>
<accession>A0ABT3GGE3</accession>
<dbReference type="EMBL" id="JAPDDT010000002">
    <property type="protein sequence ID" value="MCW1922338.1"/>
    <property type="molecule type" value="Genomic_DNA"/>
</dbReference>
<gene>
    <name evidence="1" type="ORF">OKA05_07220</name>
</gene>
<reference evidence="1 2" key="1">
    <citation type="submission" date="2022-10" db="EMBL/GenBank/DDBJ databases">
        <title>Luteolibacter arcticus strain CCTCC AB 2014275, whole genome shotgun sequencing project.</title>
        <authorList>
            <person name="Zhao G."/>
            <person name="Shen L."/>
        </authorList>
    </citation>
    <scope>NUCLEOTIDE SEQUENCE [LARGE SCALE GENOMIC DNA]</scope>
    <source>
        <strain evidence="1 2">CCTCC AB 2014275</strain>
    </source>
</reference>
<comment type="caution">
    <text evidence="1">The sequence shown here is derived from an EMBL/GenBank/DDBJ whole genome shotgun (WGS) entry which is preliminary data.</text>
</comment>
<dbReference type="InterPro" id="IPR037175">
    <property type="entry name" value="KFase_sf"/>
</dbReference>
<dbReference type="Proteomes" id="UP001320876">
    <property type="component" value="Unassembled WGS sequence"/>
</dbReference>
<name>A0ABT3GGE3_9BACT</name>